<dbReference type="Pfam" id="PF12850">
    <property type="entry name" value="Metallophos_2"/>
    <property type="match status" value="1"/>
</dbReference>
<protein>
    <recommendedName>
        <fullName evidence="1">Phosphoesterase</fullName>
        <ecNumber evidence="1">3.1.4.-</ecNumber>
    </recommendedName>
</protein>
<dbReference type="GeneID" id="56084904"/>
<sequence>MRIGIISDVHGNLPALEAVLTDMSDVEKIVCAGDVVGYNPWPAECVNRIREVASVTVKGNHDRIVHTPERYSHNDMAQRGLEHAKDQLSDEQLAWLDTLPRKTTIGDDQFLLVHDHPEHQDEYVWPAEFPELRPYLDDYEGAIIGHTHIQHEATIDNRLIFNPGSVGQPRDKDPRAAYAVLDTDEPTVSLHRVEYDIDSVISRVEAAGLPPRIGARLLDGE</sequence>
<accession>A0A7D5TW58</accession>
<dbReference type="SUPFAM" id="SSF56300">
    <property type="entry name" value="Metallo-dependent phosphatases"/>
    <property type="match status" value="1"/>
</dbReference>
<keyword evidence="1" id="KW-0479">Metal-binding</keyword>
<dbReference type="OrthoDB" id="9937at2157"/>
<dbReference type="NCBIfam" id="TIGR00040">
    <property type="entry name" value="yfcE"/>
    <property type="match status" value="1"/>
</dbReference>
<name>A0A7D5TW58_9EURY</name>
<evidence type="ECO:0000313" key="3">
    <source>
        <dbReference type="EMBL" id="QLH83754.1"/>
    </source>
</evidence>
<keyword evidence="4" id="KW-1185">Reference proteome</keyword>
<organism evidence="3 4">
    <name type="scientific">Halosimplex pelagicum</name>
    <dbReference type="NCBI Taxonomy" id="869886"/>
    <lineage>
        <taxon>Archaea</taxon>
        <taxon>Methanobacteriati</taxon>
        <taxon>Methanobacteriota</taxon>
        <taxon>Stenosarchaea group</taxon>
        <taxon>Halobacteria</taxon>
        <taxon>Halobacteriales</taxon>
        <taxon>Haloarculaceae</taxon>
        <taxon>Halosimplex</taxon>
    </lineage>
</organism>
<evidence type="ECO:0000313" key="4">
    <source>
        <dbReference type="Proteomes" id="UP000509346"/>
    </source>
</evidence>
<dbReference type="InterPro" id="IPR029052">
    <property type="entry name" value="Metallo-depent_PP-like"/>
</dbReference>
<gene>
    <name evidence="3" type="ORF">HZS54_19905</name>
</gene>
<dbReference type="PANTHER" id="PTHR42850:SF2">
    <property type="entry name" value="BLL5683 PROTEIN"/>
    <property type="match status" value="1"/>
</dbReference>
<comment type="cofactor">
    <cofactor evidence="1">
        <name>a divalent metal cation</name>
        <dbReference type="ChEBI" id="CHEBI:60240"/>
    </cofactor>
</comment>
<dbReference type="EC" id="3.1.4.-" evidence="1"/>
<dbReference type="InterPro" id="IPR024654">
    <property type="entry name" value="Calcineurin-like_PHP_lpxH"/>
</dbReference>
<dbReference type="PIRSF" id="PIRSF000883">
    <property type="entry name" value="Pesterase_MJ0912"/>
    <property type="match status" value="1"/>
</dbReference>
<dbReference type="GO" id="GO:0046872">
    <property type="term" value="F:metal ion binding"/>
    <property type="evidence" value="ECO:0007669"/>
    <property type="project" value="UniProtKB-KW"/>
</dbReference>
<dbReference type="GO" id="GO:0005737">
    <property type="term" value="C:cytoplasm"/>
    <property type="evidence" value="ECO:0007669"/>
    <property type="project" value="TreeGrafter"/>
</dbReference>
<dbReference type="InterPro" id="IPR000979">
    <property type="entry name" value="Phosphodiesterase_MJ0936/Vps29"/>
</dbReference>
<dbReference type="RefSeq" id="WP_179918796.1">
    <property type="nucleotide sequence ID" value="NZ_CP058909.1"/>
</dbReference>
<reference evidence="3 4" key="1">
    <citation type="submission" date="2020-07" db="EMBL/GenBank/DDBJ databases">
        <title>Halosimplex litoreum sp. nov. and Halosimplex rubrum sp. nov., isolated from different salt environments.</title>
        <authorList>
            <person name="Cui H."/>
        </authorList>
    </citation>
    <scope>NUCLEOTIDE SEQUENCE [LARGE SCALE GENOMIC DNA]</scope>
    <source>
        <strain evidence="3 4">R2</strain>
    </source>
</reference>
<comment type="similarity">
    <text evidence="1">Belongs to the metallophosphoesterase superfamily. YfcE family.</text>
</comment>
<evidence type="ECO:0000259" key="2">
    <source>
        <dbReference type="Pfam" id="PF12850"/>
    </source>
</evidence>
<dbReference type="GO" id="GO:0016791">
    <property type="term" value="F:phosphatase activity"/>
    <property type="evidence" value="ECO:0007669"/>
    <property type="project" value="TreeGrafter"/>
</dbReference>
<dbReference type="InterPro" id="IPR011152">
    <property type="entry name" value="Pesterase_MJ0912"/>
</dbReference>
<proteinExistence type="inferred from homology"/>
<evidence type="ECO:0000256" key="1">
    <source>
        <dbReference type="RuleBase" id="RU362039"/>
    </source>
</evidence>
<dbReference type="PANTHER" id="PTHR42850">
    <property type="entry name" value="METALLOPHOSPHOESTERASE"/>
    <property type="match status" value="1"/>
</dbReference>
<dbReference type="Proteomes" id="UP000509346">
    <property type="component" value="Chromosome"/>
</dbReference>
<dbReference type="EMBL" id="CP058909">
    <property type="protein sequence ID" value="QLH83754.1"/>
    <property type="molecule type" value="Genomic_DNA"/>
</dbReference>
<dbReference type="Gene3D" id="3.60.21.10">
    <property type="match status" value="1"/>
</dbReference>
<feature type="domain" description="Calcineurin-like phosphoesterase" evidence="2">
    <location>
        <begin position="1"/>
        <end position="185"/>
    </location>
</feature>
<dbReference type="AlphaFoldDB" id="A0A7D5TW58"/>
<dbReference type="KEGG" id="hpel:HZS54_19905"/>
<dbReference type="InterPro" id="IPR050126">
    <property type="entry name" value="Ap4A_hydrolase"/>
</dbReference>